<feature type="transmembrane region" description="Helical" evidence="1">
    <location>
        <begin position="36"/>
        <end position="58"/>
    </location>
</feature>
<comment type="caution">
    <text evidence="2">The sequence shown here is derived from an EMBL/GenBank/DDBJ whole genome shotgun (WGS) entry which is preliminary data.</text>
</comment>
<evidence type="ECO:0000313" key="3">
    <source>
        <dbReference type="Proteomes" id="UP000051063"/>
    </source>
</evidence>
<protein>
    <submittedName>
        <fullName evidence="2">Uncharacterized protein</fullName>
    </submittedName>
</protein>
<keyword evidence="1" id="KW-0472">Membrane</keyword>
<accession>A0ABR5N5I7</accession>
<keyword evidence="1" id="KW-1133">Transmembrane helix</keyword>
<name>A0ABR5N5I7_BRECH</name>
<dbReference type="Proteomes" id="UP000051063">
    <property type="component" value="Unassembled WGS sequence"/>
</dbReference>
<feature type="transmembrane region" description="Helical" evidence="1">
    <location>
        <begin position="79"/>
        <end position="103"/>
    </location>
</feature>
<keyword evidence="1" id="KW-0812">Transmembrane</keyword>
<evidence type="ECO:0000313" key="2">
    <source>
        <dbReference type="EMBL" id="KQL45873.1"/>
    </source>
</evidence>
<reference evidence="2 3" key="1">
    <citation type="submission" date="2015-09" db="EMBL/GenBank/DDBJ databases">
        <title>Genome sequencing project for genomic taxonomy and phylogenomics of Bacillus-like bacteria.</title>
        <authorList>
            <person name="Liu B."/>
            <person name="Wang J."/>
            <person name="Zhu Y."/>
            <person name="Liu G."/>
            <person name="Chen Q."/>
            <person name="Chen Z."/>
            <person name="Lan J."/>
            <person name="Che J."/>
            <person name="Ge C."/>
            <person name="Shi H."/>
            <person name="Pan Z."/>
            <person name="Liu X."/>
        </authorList>
    </citation>
    <scope>NUCLEOTIDE SEQUENCE [LARGE SCALE GENOMIC DNA]</scope>
    <source>
        <strain evidence="2 3">DSM 8552</strain>
    </source>
</reference>
<sequence>MHEEFWFSLQMYLLTLVMTPFGLVVIPRGIDTLIQHAALALMFYGYLLLNPLLFSSYLRRLKKKAVLQRKTDGSKQKHWWRATGWTFFSHFILYEMVCTWLSRVNPETSHPPIEVVGLSAIALFVLAGSTGFFTYKHSLYVKDSRPSHYTVFRK</sequence>
<evidence type="ECO:0000256" key="1">
    <source>
        <dbReference type="SAM" id="Phobius"/>
    </source>
</evidence>
<feature type="transmembrane region" description="Helical" evidence="1">
    <location>
        <begin position="115"/>
        <end position="135"/>
    </location>
</feature>
<keyword evidence="3" id="KW-1185">Reference proteome</keyword>
<gene>
    <name evidence="2" type="ORF">AN963_12655</name>
</gene>
<feature type="transmembrane region" description="Helical" evidence="1">
    <location>
        <begin position="12"/>
        <end position="30"/>
    </location>
</feature>
<dbReference type="RefSeq" id="WP_055744941.1">
    <property type="nucleotide sequence ID" value="NZ_LJJB01000010.1"/>
</dbReference>
<proteinExistence type="predicted"/>
<organism evidence="2 3">
    <name type="scientific">Brevibacillus choshinensis</name>
    <dbReference type="NCBI Taxonomy" id="54911"/>
    <lineage>
        <taxon>Bacteria</taxon>
        <taxon>Bacillati</taxon>
        <taxon>Bacillota</taxon>
        <taxon>Bacilli</taxon>
        <taxon>Bacillales</taxon>
        <taxon>Paenibacillaceae</taxon>
        <taxon>Brevibacillus</taxon>
    </lineage>
</organism>
<dbReference type="EMBL" id="LJJB01000010">
    <property type="protein sequence ID" value="KQL45873.1"/>
    <property type="molecule type" value="Genomic_DNA"/>
</dbReference>